<proteinExistence type="predicted"/>
<dbReference type="EMBL" id="JAUQOO010000030">
    <property type="protein sequence ID" value="MDO7930130.1"/>
    <property type="molecule type" value="Genomic_DNA"/>
</dbReference>
<keyword evidence="2" id="KW-1185">Reference proteome</keyword>
<reference evidence="1 2" key="1">
    <citation type="submission" date="2023-07" db="EMBL/GenBank/DDBJ databases">
        <title>Identification of four novel Pseudomonas species associated with bacterial leaf spot of cucurbits.</title>
        <authorList>
            <person name="Fullem K.R."/>
        </authorList>
    </citation>
    <scope>NUCLEOTIDE SEQUENCE [LARGE SCALE GENOMIC DNA]</scope>
    <source>
        <strain evidence="1 2">KFB 138</strain>
    </source>
</reference>
<evidence type="ECO:0000313" key="1">
    <source>
        <dbReference type="EMBL" id="MDO7930130.1"/>
    </source>
</evidence>
<accession>A0ABT9CXH7</accession>
<comment type="caution">
    <text evidence="1">The sequence shown here is derived from an EMBL/GenBank/DDBJ whole genome shotgun (WGS) entry which is preliminary data.</text>
</comment>
<sequence>MKDLNDVRELMVSIFRYKEVDFFDGEWSSNYKLNWGEELEALVRDALGDVGKLSSALNSGDDVMAVAAVAMARVRFLKLSDFFFAIHEDFEKLLHLKEVEWPDIPDDYVY</sequence>
<dbReference type="RefSeq" id="WP_201016897.1">
    <property type="nucleotide sequence ID" value="NZ_JAUQOO010000030.1"/>
</dbReference>
<gene>
    <name evidence="1" type="ORF">Q6A51_25450</name>
</gene>
<dbReference type="Gene3D" id="6.10.290.10">
    <property type="match status" value="1"/>
</dbReference>
<organism evidence="1 2">
    <name type="scientific">Pseudomonas serbiensis</name>
    <dbReference type="NCBI Taxonomy" id="3064350"/>
    <lineage>
        <taxon>Bacteria</taxon>
        <taxon>Pseudomonadati</taxon>
        <taxon>Pseudomonadota</taxon>
        <taxon>Gammaproteobacteria</taxon>
        <taxon>Pseudomonadales</taxon>
        <taxon>Pseudomonadaceae</taxon>
        <taxon>Pseudomonas</taxon>
    </lineage>
</organism>
<evidence type="ECO:0000313" key="2">
    <source>
        <dbReference type="Proteomes" id="UP001223016"/>
    </source>
</evidence>
<name>A0ABT9CXH7_9PSED</name>
<protein>
    <submittedName>
        <fullName evidence="1">Uncharacterized protein</fullName>
    </submittedName>
</protein>
<dbReference type="Proteomes" id="UP001223016">
    <property type="component" value="Unassembled WGS sequence"/>
</dbReference>